<dbReference type="HOGENOM" id="CLU_432815_0_0_1"/>
<evidence type="ECO:0000313" key="2">
    <source>
        <dbReference type="Proteomes" id="UP000001194"/>
    </source>
</evidence>
<organism evidence="2">
    <name type="scientific">Laccaria bicolor (strain S238N-H82 / ATCC MYA-4686)</name>
    <name type="common">Bicoloured deceiver</name>
    <name type="synonym">Laccaria laccata var. bicolor</name>
    <dbReference type="NCBI Taxonomy" id="486041"/>
    <lineage>
        <taxon>Eukaryota</taxon>
        <taxon>Fungi</taxon>
        <taxon>Dikarya</taxon>
        <taxon>Basidiomycota</taxon>
        <taxon>Agaricomycotina</taxon>
        <taxon>Agaricomycetes</taxon>
        <taxon>Agaricomycetidae</taxon>
        <taxon>Agaricales</taxon>
        <taxon>Agaricineae</taxon>
        <taxon>Hydnangiaceae</taxon>
        <taxon>Laccaria</taxon>
    </lineage>
</organism>
<evidence type="ECO:0000313" key="1">
    <source>
        <dbReference type="EMBL" id="EDR10635.1"/>
    </source>
</evidence>
<dbReference type="EMBL" id="DS547097">
    <property type="protein sequence ID" value="EDR10635.1"/>
    <property type="molecule type" value="Genomic_DNA"/>
</dbReference>
<dbReference type="GeneID" id="6074299"/>
<dbReference type="AlphaFoldDB" id="B0D4W7"/>
<reference evidence="1 2" key="1">
    <citation type="journal article" date="2008" name="Nature">
        <title>The genome of Laccaria bicolor provides insights into mycorrhizal symbiosis.</title>
        <authorList>
            <person name="Martin F."/>
            <person name="Aerts A."/>
            <person name="Ahren D."/>
            <person name="Brun A."/>
            <person name="Danchin E.G.J."/>
            <person name="Duchaussoy F."/>
            <person name="Gibon J."/>
            <person name="Kohler A."/>
            <person name="Lindquist E."/>
            <person name="Pereda V."/>
            <person name="Salamov A."/>
            <person name="Shapiro H.J."/>
            <person name="Wuyts J."/>
            <person name="Blaudez D."/>
            <person name="Buee M."/>
            <person name="Brokstein P."/>
            <person name="Canbaeck B."/>
            <person name="Cohen D."/>
            <person name="Courty P.E."/>
            <person name="Coutinho P.M."/>
            <person name="Delaruelle C."/>
            <person name="Detter J.C."/>
            <person name="Deveau A."/>
            <person name="DiFazio S."/>
            <person name="Duplessis S."/>
            <person name="Fraissinet-Tachet L."/>
            <person name="Lucic E."/>
            <person name="Frey-Klett P."/>
            <person name="Fourrey C."/>
            <person name="Feussner I."/>
            <person name="Gay G."/>
            <person name="Grimwood J."/>
            <person name="Hoegger P.J."/>
            <person name="Jain P."/>
            <person name="Kilaru S."/>
            <person name="Labbe J."/>
            <person name="Lin Y.C."/>
            <person name="Legue V."/>
            <person name="Le Tacon F."/>
            <person name="Marmeisse R."/>
            <person name="Melayah D."/>
            <person name="Montanini B."/>
            <person name="Muratet M."/>
            <person name="Nehls U."/>
            <person name="Niculita-Hirzel H."/>
            <person name="Oudot-Le Secq M.P."/>
            <person name="Peter M."/>
            <person name="Quesneville H."/>
            <person name="Rajashekar B."/>
            <person name="Reich M."/>
            <person name="Rouhier N."/>
            <person name="Schmutz J."/>
            <person name="Yin T."/>
            <person name="Chalot M."/>
            <person name="Henrissat B."/>
            <person name="Kuees U."/>
            <person name="Lucas S."/>
            <person name="Van de Peer Y."/>
            <person name="Podila G.K."/>
            <person name="Polle A."/>
            <person name="Pukkila P.J."/>
            <person name="Richardson P.M."/>
            <person name="Rouze P."/>
            <person name="Sanders I.R."/>
            <person name="Stajich J.E."/>
            <person name="Tunlid A."/>
            <person name="Tuskan G."/>
            <person name="Grigoriev I.V."/>
        </authorList>
    </citation>
    <scope>NUCLEOTIDE SEQUENCE [LARGE SCALE GENOMIC DNA]</scope>
    <source>
        <strain evidence="2">S238N-H82 / ATCC MYA-4686</strain>
    </source>
</reference>
<dbReference type="InParanoid" id="B0D4W7"/>
<proteinExistence type="predicted"/>
<name>B0D4W7_LACBS</name>
<accession>B0D4W7</accession>
<dbReference type="Proteomes" id="UP000001194">
    <property type="component" value="Unassembled WGS sequence"/>
</dbReference>
<dbReference type="OrthoDB" id="2888153at2759"/>
<keyword evidence="2" id="KW-1185">Reference proteome</keyword>
<gene>
    <name evidence="1" type="ORF">LACBIDRAFT_325433</name>
</gene>
<sequence length="632" mass="69814">MTARLNPFFSGTGCPELRGVPSPFVLCRVRWKEIEFFLPDSKSCYNAIPTARDSLPLLTAATVNFESGERPFNLFSVASQLSTLRINNIRLVNVLAPWHQLKEFISHDIWLHEVREFLQKVPNIVRCTLTCGGSSIQGQQQDVFVRPLVLECLEYLSLNIISNGVGITQMLESVELPSLREVYLCNSSSSPTAILPTIMMSFCSSHLLEKVTLTGEITSDDELFQVLGCIPSTKELILEFDEDPDVQLLTARLLQQLYPPHADILLPNLRSFAYYGSSTLDEHMHLFRDMLVYRFRQCALRPAEVDSNRATVSQIQSVAVITLYSLVMGPDIQEELDCLVKEGLELSLTSVLADGMPSQPATVTSSSSESASSDSPVLSLVAHDYMLPPSRFSLLAPCSLTSRRQNVTSGKRPIEPHHYKAPDGGKCDLPAKFILEFMQDGRTPDRVALTRLSNCPAQVYSNLWMVLHNPNSHSSPTTRPYNGQRHEISNQQHAAWGTVFSACAPNISLVHRPGRKHSNLDPLSRLYRAPPPQDSPARGNTVALEMSPTHIDFSANPSLGKAVFMALSINDSSLEGVKEAIPAVPDSTIDLPTFTATSHSAVPRQTCSSTLTTAPRYALACTTRKVEDHAQQ</sequence>
<dbReference type="RefSeq" id="XP_001879085.1">
    <property type="nucleotide sequence ID" value="XM_001879050.1"/>
</dbReference>
<dbReference type="KEGG" id="lbc:LACBIDRAFT_325433"/>
<protein>
    <submittedName>
        <fullName evidence="1">Predicted protein</fullName>
    </submittedName>
</protein>